<dbReference type="PROSITE" id="PS50279">
    <property type="entry name" value="BPTI_KUNITZ_2"/>
    <property type="match status" value="1"/>
</dbReference>
<dbReference type="InterPro" id="IPR020901">
    <property type="entry name" value="Prtase_inh_Kunz-CS"/>
</dbReference>
<evidence type="ECO:0000256" key="2">
    <source>
        <dbReference type="ARBA" id="ARBA00022900"/>
    </source>
</evidence>
<dbReference type="PANTHER" id="PTHR10083:SF374">
    <property type="entry name" value="BPTI_KUNITZ INHIBITOR DOMAIN-CONTAINING PROTEIN"/>
    <property type="match status" value="1"/>
</dbReference>
<dbReference type="PROSITE" id="PS00280">
    <property type="entry name" value="BPTI_KUNITZ_1"/>
    <property type="match status" value="1"/>
</dbReference>
<feature type="signal peptide" evidence="4">
    <location>
        <begin position="1"/>
        <end position="18"/>
    </location>
</feature>
<dbReference type="InterPro" id="IPR050098">
    <property type="entry name" value="TFPI/VKTCI-like"/>
</dbReference>
<dbReference type="SUPFAM" id="SSF57362">
    <property type="entry name" value="BPTI-like"/>
    <property type="match status" value="1"/>
</dbReference>
<dbReference type="PANTHER" id="PTHR10083">
    <property type="entry name" value="KUNITZ-TYPE PROTEASE INHIBITOR-RELATED"/>
    <property type="match status" value="1"/>
</dbReference>
<keyword evidence="4" id="KW-0732">Signal</keyword>
<dbReference type="EMBL" id="LSRL02000197">
    <property type="protein sequence ID" value="TDG42809.1"/>
    <property type="molecule type" value="Genomic_DNA"/>
</dbReference>
<proteinExistence type="predicted"/>
<dbReference type="CDD" id="cd00109">
    <property type="entry name" value="Kunitz-type"/>
    <property type="match status" value="1"/>
</dbReference>
<dbReference type="OMA" id="CIKFTYL"/>
<protein>
    <recommendedName>
        <fullName evidence="5">BPTI/Kunitz inhibitor domain-containing protein</fullName>
    </recommendedName>
</protein>
<feature type="chain" id="PRO_5019744274" description="BPTI/Kunitz inhibitor domain-containing protein" evidence="4">
    <location>
        <begin position="19"/>
        <end position="84"/>
    </location>
</feature>
<dbReference type="AlphaFoldDB" id="A0A484B2F9"/>
<dbReference type="Gene3D" id="4.10.410.10">
    <property type="entry name" value="Pancreatic trypsin inhibitor Kunitz domain"/>
    <property type="match status" value="1"/>
</dbReference>
<reference evidence="6 7" key="1">
    <citation type="journal article" date="2019" name="J. Hered.">
        <title>An Improved Genome Assembly for Drosophila navojoa, the Basal Species in the mojavensis Cluster.</title>
        <authorList>
            <person name="Vanderlinde T."/>
            <person name="Dupim E.G."/>
            <person name="Nazario-Yepiz N.O."/>
            <person name="Carvalho A.B."/>
        </authorList>
    </citation>
    <scope>NUCLEOTIDE SEQUENCE [LARGE SCALE GENOMIC DNA]</scope>
    <source>
        <strain evidence="6">Navoj_Jal97</strain>
        <tissue evidence="6">Whole organism</tissue>
    </source>
</reference>
<evidence type="ECO:0000259" key="5">
    <source>
        <dbReference type="PROSITE" id="PS50279"/>
    </source>
</evidence>
<gene>
    <name evidence="6" type="ORF">AWZ03_010784</name>
</gene>
<dbReference type="PRINTS" id="PR00759">
    <property type="entry name" value="BASICPTASE"/>
</dbReference>
<dbReference type="GO" id="GO:0005615">
    <property type="term" value="C:extracellular space"/>
    <property type="evidence" value="ECO:0007669"/>
    <property type="project" value="TreeGrafter"/>
</dbReference>
<dbReference type="InterPro" id="IPR036880">
    <property type="entry name" value="Kunitz_BPTI_sf"/>
</dbReference>
<dbReference type="SMART" id="SM00131">
    <property type="entry name" value="KU"/>
    <property type="match status" value="1"/>
</dbReference>
<keyword evidence="7" id="KW-1185">Reference proteome</keyword>
<accession>A0A484B2F9</accession>
<evidence type="ECO:0000256" key="3">
    <source>
        <dbReference type="ARBA" id="ARBA00023157"/>
    </source>
</evidence>
<dbReference type="OrthoDB" id="4473401at2759"/>
<dbReference type="GO" id="GO:0004867">
    <property type="term" value="F:serine-type endopeptidase inhibitor activity"/>
    <property type="evidence" value="ECO:0007669"/>
    <property type="project" value="UniProtKB-KW"/>
</dbReference>
<keyword evidence="1" id="KW-0646">Protease inhibitor</keyword>
<dbReference type="Pfam" id="PF00014">
    <property type="entry name" value="Kunitz_BPTI"/>
    <property type="match status" value="1"/>
</dbReference>
<dbReference type="Proteomes" id="UP000295192">
    <property type="component" value="Unassembled WGS sequence"/>
</dbReference>
<keyword evidence="3" id="KW-1015">Disulfide bond</keyword>
<evidence type="ECO:0000256" key="4">
    <source>
        <dbReference type="SAM" id="SignalP"/>
    </source>
</evidence>
<evidence type="ECO:0000313" key="7">
    <source>
        <dbReference type="Proteomes" id="UP000295192"/>
    </source>
</evidence>
<dbReference type="InterPro" id="IPR002223">
    <property type="entry name" value="Kunitz_BPTI"/>
</dbReference>
<evidence type="ECO:0000313" key="6">
    <source>
        <dbReference type="EMBL" id="TDG42809.1"/>
    </source>
</evidence>
<evidence type="ECO:0000256" key="1">
    <source>
        <dbReference type="ARBA" id="ARBA00022690"/>
    </source>
</evidence>
<organism evidence="6 7">
    <name type="scientific">Drosophila navojoa</name>
    <name type="common">Fruit fly</name>
    <dbReference type="NCBI Taxonomy" id="7232"/>
    <lineage>
        <taxon>Eukaryota</taxon>
        <taxon>Metazoa</taxon>
        <taxon>Ecdysozoa</taxon>
        <taxon>Arthropoda</taxon>
        <taxon>Hexapoda</taxon>
        <taxon>Insecta</taxon>
        <taxon>Pterygota</taxon>
        <taxon>Neoptera</taxon>
        <taxon>Endopterygota</taxon>
        <taxon>Diptera</taxon>
        <taxon>Brachycera</taxon>
        <taxon>Muscomorpha</taxon>
        <taxon>Ephydroidea</taxon>
        <taxon>Drosophilidae</taxon>
        <taxon>Drosophila</taxon>
    </lineage>
</organism>
<keyword evidence="2" id="KW-0722">Serine protease inhibitor</keyword>
<feature type="domain" description="BPTI/Kunitz inhibitor" evidence="5">
    <location>
        <begin position="26"/>
        <end position="81"/>
    </location>
</feature>
<comment type="caution">
    <text evidence="6">The sequence shown here is derived from an EMBL/GenBank/DDBJ whole genome shotgun (WGS) entry which is preliminary data.</text>
</comment>
<sequence length="84" mass="9347">MKLFLLLLVICAAHQVICSNPKNPVCELAHSFNVDVYTSCLNSARRWTYNAATNACIKFTYLGCGGNANNFLTKSQCLRQCVKK</sequence>
<name>A0A484B2F9_DRONA</name>